<dbReference type="InterPro" id="IPR000242">
    <property type="entry name" value="PTP_cat"/>
</dbReference>
<dbReference type="SUPFAM" id="SSF52799">
    <property type="entry name" value="(Phosphotyrosine protein) phosphatases II"/>
    <property type="match status" value="1"/>
</dbReference>
<reference evidence="3" key="1">
    <citation type="submission" date="2017-02" db="UniProtKB">
        <authorList>
            <consortium name="WormBaseParasite"/>
        </authorList>
    </citation>
    <scope>IDENTIFICATION</scope>
</reference>
<evidence type="ECO:0000313" key="3">
    <source>
        <dbReference type="WBParaSite" id="PTRK_0001687800.1"/>
    </source>
</evidence>
<dbReference type="GO" id="GO:0004725">
    <property type="term" value="F:protein tyrosine phosphatase activity"/>
    <property type="evidence" value="ECO:0007669"/>
    <property type="project" value="InterPro"/>
</dbReference>
<dbReference type="Gene3D" id="3.90.190.10">
    <property type="entry name" value="Protein tyrosine phosphatase superfamily"/>
    <property type="match status" value="1"/>
</dbReference>
<sequence>MKTLKMRHTIFLEKVNPLKSQTEFFWDEILERKICYILSFCSYIPNSTNGQYNDCWSLSSKSIGDYFIENISSGTVEEMNMRYIEYCFSNKSKSTTHTVKIFQCSEWKINDIPQSITCFINLYSFLCNEIKENSLLVHSLYLPDSRVSVFISFAYIVESMLNNENTNDPMKIVKISKDQGHCGPLTKIDFAFLLRSVIEYFVKRNKLYIGRNMKIFNENYNNFIKKTHGKFIINDKKFYHFFNYANTLTKEKIRSYCGIENKICLFEEEDMKRKCSKFYKILNFQNKEKEFNPTSARKAIRYDNIPCFDEYLACYYRRNIDINDLVDNFVHANELAYLHINDIIRRIIICQASFI</sequence>
<evidence type="ECO:0000259" key="1">
    <source>
        <dbReference type="PROSITE" id="PS50055"/>
    </source>
</evidence>
<name>A0A0N5A594_PARTI</name>
<evidence type="ECO:0000313" key="2">
    <source>
        <dbReference type="Proteomes" id="UP000038045"/>
    </source>
</evidence>
<accession>A0A0N5A594</accession>
<keyword evidence="2" id="KW-1185">Reference proteome</keyword>
<dbReference type="AlphaFoldDB" id="A0A0N5A594"/>
<dbReference type="InterPro" id="IPR029021">
    <property type="entry name" value="Prot-tyrosine_phosphatase-like"/>
</dbReference>
<organism evidence="2 3">
    <name type="scientific">Parastrongyloides trichosuri</name>
    <name type="common">Possum-specific nematode worm</name>
    <dbReference type="NCBI Taxonomy" id="131310"/>
    <lineage>
        <taxon>Eukaryota</taxon>
        <taxon>Metazoa</taxon>
        <taxon>Ecdysozoa</taxon>
        <taxon>Nematoda</taxon>
        <taxon>Chromadorea</taxon>
        <taxon>Rhabditida</taxon>
        <taxon>Tylenchina</taxon>
        <taxon>Panagrolaimomorpha</taxon>
        <taxon>Strongyloidoidea</taxon>
        <taxon>Strongyloididae</taxon>
        <taxon>Parastrongyloides</taxon>
    </lineage>
</organism>
<proteinExistence type="predicted"/>
<dbReference type="SMART" id="SM00194">
    <property type="entry name" value="PTPc"/>
    <property type="match status" value="1"/>
</dbReference>
<protein>
    <submittedName>
        <fullName evidence="3">Tyrosine-protein phosphatase domain-containing protein</fullName>
    </submittedName>
</protein>
<dbReference type="PROSITE" id="PS50055">
    <property type="entry name" value="TYR_PHOSPHATASE_PTP"/>
    <property type="match status" value="1"/>
</dbReference>
<dbReference type="Pfam" id="PF00102">
    <property type="entry name" value="Y_phosphatase"/>
    <property type="match status" value="1"/>
</dbReference>
<feature type="domain" description="Tyrosine-protein phosphatase" evidence="1">
    <location>
        <begin position="1"/>
        <end position="200"/>
    </location>
</feature>
<dbReference type="WBParaSite" id="PTRK_0001687800.1">
    <property type="protein sequence ID" value="PTRK_0001687800.1"/>
    <property type="gene ID" value="PTRK_0001687800"/>
</dbReference>
<dbReference type="Proteomes" id="UP000038045">
    <property type="component" value="Unplaced"/>
</dbReference>